<evidence type="ECO:0000259" key="5">
    <source>
        <dbReference type="PROSITE" id="PS50250"/>
    </source>
</evidence>
<dbReference type="EMBL" id="JYDU01000264">
    <property type="protein sequence ID" value="KRX87842.1"/>
    <property type="molecule type" value="Genomic_DNA"/>
</dbReference>
<comment type="caution">
    <text evidence="6">The sequence shown here is derived from an EMBL/GenBank/DDBJ whole genome shotgun (WGS) entry which is preliminary data.</text>
</comment>
<keyword evidence="2 6" id="KW-0647">Proteasome</keyword>
<comment type="subunit">
    <text evidence="3">Component of the lid subcomplex of the 19S proteasome regulatory particle complex (also named PA700 complex). The 26S proteasome consists of a 20S proteasome core and two 19S regulatory subunits.</text>
</comment>
<evidence type="ECO:0000256" key="2">
    <source>
        <dbReference type="ARBA" id="ARBA00022942"/>
    </source>
</evidence>
<dbReference type="PANTHER" id="PTHR10678">
    <property type="entry name" value="26S PROTEASOME NON-ATPASE REGULATORY SUBUNIT 11/COP9 SIGNALOSOME COMPLEX SUBUNIT 2"/>
    <property type="match status" value="1"/>
</dbReference>
<organism evidence="6 7">
    <name type="scientific">Trichinella pseudospiralis</name>
    <name type="common">Parasitic roundworm</name>
    <dbReference type="NCBI Taxonomy" id="6337"/>
    <lineage>
        <taxon>Eukaryota</taxon>
        <taxon>Metazoa</taxon>
        <taxon>Ecdysozoa</taxon>
        <taxon>Nematoda</taxon>
        <taxon>Enoplea</taxon>
        <taxon>Dorylaimia</taxon>
        <taxon>Trichinellida</taxon>
        <taxon>Trichinellidae</taxon>
        <taxon>Trichinella</taxon>
    </lineage>
</organism>
<dbReference type="InterPro" id="IPR036390">
    <property type="entry name" value="WH_DNA-bd_sf"/>
</dbReference>
<sequence length="469" mass="53493">MNDVERNFEVKTGKSESREENMAGAAEVEIFLAEVHKDEKNAIRHLTNFVTNTTSQDNEEELKKKEEVIMQCGNILAKEKLTEALKEMIQRTRPFLISLGKAKAAKLVRNLVDLFCSIEMNGTPAEAKNFQDIKVELCRECIQWAREQSRIFLRQTLEARLVKLFNEIEDFQNALNLGEFAFLKFMLQLMIYCLISAVTLVKELKKLDDKELMVEVQLEESKACYEMGNLTKARAALTSARTTANAIYVSPRMQAALDMQSGILHAADERDFKTAFSYFYEAFEGYDVLNLPEALRALKYMLLCKIMLNLPDEVHILVQGKLGMKHAGRQLEAMKAVATASKERSLSDFKEACGKFNEELQSDRVVKSHFQSLYDSMLEKNLCRIIDPYSRLEISFIAKQIGLPQQQVEKKLSQMILDKVLYGILDQGEGVLETFEVDEEDEAYALAIDAVHGLNEVCDILYRKANKLN</sequence>
<dbReference type="InterPro" id="IPR050871">
    <property type="entry name" value="26S_Proteasome/COP9_Components"/>
</dbReference>
<dbReference type="SMART" id="SM00753">
    <property type="entry name" value="PAM"/>
    <property type="match status" value="1"/>
</dbReference>
<dbReference type="InterPro" id="IPR000717">
    <property type="entry name" value="PCI_dom"/>
</dbReference>
<accession>A0A0V0XIL9</accession>
<dbReference type="FunFam" id="1.25.40.570:FF:000016">
    <property type="entry name" value="26S proteasome regulatory subunit"/>
    <property type="match status" value="1"/>
</dbReference>
<dbReference type="Proteomes" id="UP000054815">
    <property type="component" value="Unassembled WGS sequence"/>
</dbReference>
<evidence type="ECO:0000256" key="3">
    <source>
        <dbReference type="ARBA" id="ARBA00062507"/>
    </source>
</evidence>
<protein>
    <submittedName>
        <fullName evidence="6">Putative 26S proteasome regulatory subunit rpn-6.1</fullName>
    </submittedName>
</protein>
<dbReference type="SMART" id="SM00088">
    <property type="entry name" value="PINT"/>
    <property type="match status" value="1"/>
</dbReference>
<evidence type="ECO:0000256" key="4">
    <source>
        <dbReference type="SAM" id="MobiDB-lite"/>
    </source>
</evidence>
<evidence type="ECO:0000313" key="7">
    <source>
        <dbReference type="Proteomes" id="UP000054815"/>
    </source>
</evidence>
<comment type="similarity">
    <text evidence="1">Belongs to the proteasome subunit S9 family.</text>
</comment>
<name>A0A0V0XIL9_TRIPS</name>
<dbReference type="Gene3D" id="1.25.40.570">
    <property type="match status" value="1"/>
</dbReference>
<dbReference type="Pfam" id="PF01399">
    <property type="entry name" value="PCI"/>
    <property type="match status" value="1"/>
</dbReference>
<evidence type="ECO:0000313" key="6">
    <source>
        <dbReference type="EMBL" id="KRX87842.1"/>
    </source>
</evidence>
<dbReference type="InterPro" id="IPR040773">
    <property type="entry name" value="Rpn6_N"/>
</dbReference>
<reference evidence="6 7" key="1">
    <citation type="submission" date="2015-01" db="EMBL/GenBank/DDBJ databases">
        <title>Evolution of Trichinella species and genotypes.</title>
        <authorList>
            <person name="Korhonen P.K."/>
            <person name="Edoardo P."/>
            <person name="Giuseppe L.R."/>
            <person name="Gasser R.B."/>
        </authorList>
    </citation>
    <scope>NUCLEOTIDE SEQUENCE [LARGE SCALE GENOMIC DNA]</scope>
    <source>
        <strain evidence="6">ISS141</strain>
    </source>
</reference>
<proteinExistence type="inferred from homology"/>
<dbReference type="GO" id="GO:0000502">
    <property type="term" value="C:proteasome complex"/>
    <property type="evidence" value="ECO:0007669"/>
    <property type="project" value="UniProtKB-KW"/>
</dbReference>
<dbReference type="Pfam" id="PF18055">
    <property type="entry name" value="RPN6_N"/>
    <property type="match status" value="1"/>
</dbReference>
<dbReference type="PROSITE" id="PS50250">
    <property type="entry name" value="PCI"/>
    <property type="match status" value="1"/>
</dbReference>
<gene>
    <name evidence="6" type="primary">rpn-6.1</name>
    <name evidence="6" type="ORF">T4E_10230</name>
</gene>
<dbReference type="SUPFAM" id="SSF46785">
    <property type="entry name" value="Winged helix' DNA-binding domain"/>
    <property type="match status" value="1"/>
</dbReference>
<feature type="domain" description="PCI" evidence="5">
    <location>
        <begin position="271"/>
        <end position="439"/>
    </location>
</feature>
<dbReference type="AlphaFoldDB" id="A0A0V0XIL9"/>
<dbReference type="STRING" id="6337.A0A0V0XIL9"/>
<feature type="region of interest" description="Disordered" evidence="4">
    <location>
        <begin position="1"/>
        <end position="20"/>
    </location>
</feature>
<evidence type="ECO:0000256" key="1">
    <source>
        <dbReference type="ARBA" id="ARBA00007454"/>
    </source>
</evidence>